<dbReference type="Proteomes" id="UP000515158">
    <property type="component" value="Unplaced"/>
</dbReference>
<organism evidence="6">
    <name type="scientific">Thrips palmi</name>
    <name type="common">Melon thrips</name>
    <dbReference type="NCBI Taxonomy" id="161013"/>
    <lineage>
        <taxon>Eukaryota</taxon>
        <taxon>Metazoa</taxon>
        <taxon>Ecdysozoa</taxon>
        <taxon>Arthropoda</taxon>
        <taxon>Hexapoda</taxon>
        <taxon>Insecta</taxon>
        <taxon>Pterygota</taxon>
        <taxon>Neoptera</taxon>
        <taxon>Paraneoptera</taxon>
        <taxon>Thysanoptera</taxon>
        <taxon>Terebrantia</taxon>
        <taxon>Thripoidea</taxon>
        <taxon>Thripidae</taxon>
        <taxon>Thrips</taxon>
    </lineage>
</organism>
<dbReference type="InParanoid" id="A0A6P8XWE4"/>
<accession>A0A6P8XWE4</accession>
<feature type="domain" description="DUF4042" evidence="4">
    <location>
        <begin position="374"/>
        <end position="551"/>
    </location>
</feature>
<feature type="transmembrane region" description="Helical" evidence="3">
    <location>
        <begin position="1043"/>
        <end position="1063"/>
    </location>
</feature>
<dbReference type="KEGG" id="tpal:117639613"/>
<feature type="compositionally biased region" description="Acidic residues" evidence="2">
    <location>
        <begin position="580"/>
        <end position="593"/>
    </location>
</feature>
<evidence type="ECO:0000313" key="6">
    <source>
        <dbReference type="RefSeq" id="XP_034231343.1"/>
    </source>
</evidence>
<evidence type="ECO:0000256" key="3">
    <source>
        <dbReference type="SAM" id="Phobius"/>
    </source>
</evidence>
<sequence length="1160" mass="125986">MAAFGKTTSNDNTSKFQLIAQKFSSLVYGRSEGDRQIVNALLDDVNALDFSRTVITNVDKAVLIINQCCSLVPPNDTFLVAKGCHLINNLVEKQDVRVEGRTLTVAIQWCIQALKQCPSVASQDVLAALGVLIRGNGPKVQEHSQAILAVLSPLLNATSDDNSLSSPWELRVAALHCLEALSAPPSDRSPTDSEHLQTCLKIFFNQLNIDKHPDQNEANLCKIILSALRGIENVVVQTNTGGDLVGDVIGAAKVFMLFGLPSYQAVKPSRVLPAAVPVCDVPPPATRGPKTIKGVGSRTRPPRKRSTPAKKKCDPNDDEDDSPHQGPAVPSVLAHPDVSWPYSVPGLECSWRTSDSEFSDSEVPGARLRSQHARIRQAALQLLLSLIKVTDRRVMCGYWWSLLPDGLHATNTRTLITCVLRDPSPRCRTAVLIVLWTLLVGSRSYLQQAEHGDPCGSFIPFSVSLGNMLRELHRSLALALAAENAVLALTQLLRVVAILVQNTPYHRLQPGLLTKIVRSVRPLTVHKDVNIQVAALTVLGAVVAVLPSLPELTNCLMKPRFALSLSRGINANGVKQGNQGDDDGSGDDDDGYGEQEEVELDAEEAEAGGFVQVSQSTSLTSETQTASHSVAGSGLPWILELCLRNLGCQTVASGGVSKFSVMLEGTFAAAPVRVESLQVIGAMATCHFASAIAPNIGVLQSALEVALKDTDESIRLHAARAVESIGLAMHKSLEDENGSKISMEVIASFWRELLSGSVTSLVQCVDQPSLRAAACDCLANIGMSVFEKLSSDQQILSFTLLFGCVNDEESLVRASAVRAIGLFALYPCLRKDIQFTLDSIEAVTQSLKDENQIVRMKASWSLGNISDSLVFNRSEGCEEVPNSVLLELLQASVTASLDSDKVRANGVRALGNFLRLVSADAVRQHGVDVIDKAVNALTRNACVGSNMKVRWNACYALGNMLKNPELYEHNINCQTTIFPVLCNLVHNFRNFKVRINAALALGVPEHRALYGQHFSAVWTALLAGLDNSEHMADFNEYKHRDALLDQVIIVKIYIFLVVTTYVLKINIFIKFQICSSLCHIASLVTIEDLTGLHDELVLHQESLQQHLTRMEDSVVPERAGVFLSAANHTNQLLSNSSLNGVQRTTAIILHNAFKLNQDKL</sequence>
<evidence type="ECO:0000259" key="4">
    <source>
        <dbReference type="Pfam" id="PF13251"/>
    </source>
</evidence>
<evidence type="ECO:0000256" key="2">
    <source>
        <dbReference type="SAM" id="MobiDB-lite"/>
    </source>
</evidence>
<evidence type="ECO:0000313" key="5">
    <source>
        <dbReference type="Proteomes" id="UP000515158"/>
    </source>
</evidence>
<dbReference type="InterPro" id="IPR025283">
    <property type="entry name" value="DUF4042"/>
</dbReference>
<gene>
    <name evidence="6" type="primary">LOC117639613</name>
</gene>
<evidence type="ECO:0000256" key="1">
    <source>
        <dbReference type="ARBA" id="ARBA00015263"/>
    </source>
</evidence>
<dbReference type="InterPro" id="IPR011989">
    <property type="entry name" value="ARM-like"/>
</dbReference>
<feature type="compositionally biased region" description="Basic residues" evidence="2">
    <location>
        <begin position="300"/>
        <end position="310"/>
    </location>
</feature>
<dbReference type="PANTHER" id="PTHR13366">
    <property type="entry name" value="MALARIA ANTIGEN-RELATED"/>
    <property type="match status" value="1"/>
</dbReference>
<name>A0A6P8XWE4_THRPL</name>
<dbReference type="InterPro" id="IPR016024">
    <property type="entry name" value="ARM-type_fold"/>
</dbReference>
<dbReference type="InterPro" id="IPR052107">
    <property type="entry name" value="HEAT6"/>
</dbReference>
<dbReference type="SUPFAM" id="SSF48371">
    <property type="entry name" value="ARM repeat"/>
    <property type="match status" value="1"/>
</dbReference>
<feature type="region of interest" description="Disordered" evidence="2">
    <location>
        <begin position="278"/>
        <end position="331"/>
    </location>
</feature>
<keyword evidence="3" id="KW-0812">Transmembrane</keyword>
<proteinExistence type="predicted"/>
<dbReference type="FunCoup" id="A0A6P8XWE4">
    <property type="interactions" value="1938"/>
</dbReference>
<dbReference type="PANTHER" id="PTHR13366:SF0">
    <property type="entry name" value="HEAT REPEAT-CONTAINING PROTEIN 6"/>
    <property type="match status" value="1"/>
</dbReference>
<keyword evidence="5" id="KW-1185">Reference proteome</keyword>
<keyword evidence="3" id="KW-1133">Transmembrane helix</keyword>
<protein>
    <recommendedName>
        <fullName evidence="1">HEAT repeat-containing protein 6</fullName>
    </recommendedName>
</protein>
<dbReference type="OrthoDB" id="66533at2759"/>
<dbReference type="RefSeq" id="XP_034231343.1">
    <property type="nucleotide sequence ID" value="XM_034375452.1"/>
</dbReference>
<feature type="region of interest" description="Disordered" evidence="2">
    <location>
        <begin position="573"/>
        <end position="593"/>
    </location>
</feature>
<dbReference type="Gene3D" id="1.25.10.10">
    <property type="entry name" value="Leucine-rich Repeat Variant"/>
    <property type="match status" value="2"/>
</dbReference>
<keyword evidence="3" id="KW-0472">Membrane</keyword>
<dbReference type="AlphaFoldDB" id="A0A6P8XWE4"/>
<dbReference type="Pfam" id="PF13251">
    <property type="entry name" value="DUF4042"/>
    <property type="match status" value="1"/>
</dbReference>
<dbReference type="GeneID" id="117639613"/>
<reference evidence="6" key="1">
    <citation type="submission" date="2025-08" db="UniProtKB">
        <authorList>
            <consortium name="RefSeq"/>
        </authorList>
    </citation>
    <scope>IDENTIFICATION</scope>
    <source>
        <tissue evidence="6">Total insect</tissue>
    </source>
</reference>